<proteinExistence type="predicted"/>
<evidence type="ECO:0000313" key="2">
    <source>
        <dbReference type="Proteomes" id="UP000008311"/>
    </source>
</evidence>
<accession>B9SWV3</accession>
<keyword evidence="2" id="KW-1185">Reference proteome</keyword>
<dbReference type="EMBL" id="EQ974211">
    <property type="protein sequence ID" value="EEF31942.1"/>
    <property type="molecule type" value="Genomic_DNA"/>
</dbReference>
<dbReference type="InParanoid" id="B9SWV3"/>
<organism evidence="1 2">
    <name type="scientific">Ricinus communis</name>
    <name type="common">Castor bean</name>
    <dbReference type="NCBI Taxonomy" id="3988"/>
    <lineage>
        <taxon>Eukaryota</taxon>
        <taxon>Viridiplantae</taxon>
        <taxon>Streptophyta</taxon>
        <taxon>Embryophyta</taxon>
        <taxon>Tracheophyta</taxon>
        <taxon>Spermatophyta</taxon>
        <taxon>Magnoliopsida</taxon>
        <taxon>eudicotyledons</taxon>
        <taxon>Gunneridae</taxon>
        <taxon>Pentapetalae</taxon>
        <taxon>rosids</taxon>
        <taxon>fabids</taxon>
        <taxon>Malpighiales</taxon>
        <taxon>Euphorbiaceae</taxon>
        <taxon>Acalyphoideae</taxon>
        <taxon>Acalypheae</taxon>
        <taxon>Ricinus</taxon>
    </lineage>
</organism>
<name>B9SWV3_RICCO</name>
<reference evidence="2" key="1">
    <citation type="journal article" date="2010" name="Nat. Biotechnol.">
        <title>Draft genome sequence of the oilseed species Ricinus communis.</title>
        <authorList>
            <person name="Chan A.P."/>
            <person name="Crabtree J."/>
            <person name="Zhao Q."/>
            <person name="Lorenzi H."/>
            <person name="Orvis J."/>
            <person name="Puiu D."/>
            <person name="Melake-Berhan A."/>
            <person name="Jones K.M."/>
            <person name="Redman J."/>
            <person name="Chen G."/>
            <person name="Cahoon E.B."/>
            <person name="Gedil M."/>
            <person name="Stanke M."/>
            <person name="Haas B.J."/>
            <person name="Wortman J.R."/>
            <person name="Fraser-Liggett C.M."/>
            <person name="Ravel J."/>
            <person name="Rabinowicz P.D."/>
        </authorList>
    </citation>
    <scope>NUCLEOTIDE SEQUENCE [LARGE SCALE GENOMIC DNA]</scope>
    <source>
        <strain evidence="2">cv. Hale</strain>
    </source>
</reference>
<protein>
    <submittedName>
        <fullName evidence="1">Uncharacterized protein</fullName>
    </submittedName>
</protein>
<dbReference type="AlphaFoldDB" id="B9SWV3"/>
<gene>
    <name evidence="1" type="ORF">RCOM_0011500</name>
</gene>
<sequence>MARDGFTTGAMGALALTIPTNAFKKLNYYRKRPPYPIRLYPYAFGCTDVVDDDHNHIGFALVSKLGRTASSIGDNNEAKA</sequence>
<evidence type="ECO:0000313" key="1">
    <source>
        <dbReference type="EMBL" id="EEF31942.1"/>
    </source>
</evidence>
<dbReference type="Proteomes" id="UP000008311">
    <property type="component" value="Unassembled WGS sequence"/>
</dbReference>